<sequence length="84" mass="9747">MLNNTEKLLAAVLLLTQKDETFYTVYMKIPLLMNHAHIDTPNLVKMEKTKKYSDICEAVKPQEVQNDEDALANSRSLYLQNFEE</sequence>
<name>A0A9P6XGN1_RHIOR</name>
<evidence type="ECO:0000313" key="2">
    <source>
        <dbReference type="Proteomes" id="UP000716291"/>
    </source>
</evidence>
<dbReference type="Proteomes" id="UP000716291">
    <property type="component" value="Unassembled WGS sequence"/>
</dbReference>
<keyword evidence="2" id="KW-1185">Reference proteome</keyword>
<comment type="caution">
    <text evidence="1">The sequence shown here is derived from an EMBL/GenBank/DDBJ whole genome shotgun (WGS) entry which is preliminary data.</text>
</comment>
<dbReference type="OrthoDB" id="10274291at2759"/>
<organism evidence="1 2">
    <name type="scientific">Rhizopus oryzae</name>
    <name type="common">Mucormycosis agent</name>
    <name type="synonym">Rhizopus arrhizus var. delemar</name>
    <dbReference type="NCBI Taxonomy" id="64495"/>
    <lineage>
        <taxon>Eukaryota</taxon>
        <taxon>Fungi</taxon>
        <taxon>Fungi incertae sedis</taxon>
        <taxon>Mucoromycota</taxon>
        <taxon>Mucoromycotina</taxon>
        <taxon>Mucoromycetes</taxon>
        <taxon>Mucorales</taxon>
        <taxon>Mucorineae</taxon>
        <taxon>Rhizopodaceae</taxon>
        <taxon>Rhizopus</taxon>
    </lineage>
</organism>
<reference evidence="1" key="1">
    <citation type="journal article" date="2020" name="Microb. Genom.">
        <title>Genetic diversity of clinical and environmental Mucorales isolates obtained from an investigation of mucormycosis cases among solid organ transplant recipients.</title>
        <authorList>
            <person name="Nguyen M.H."/>
            <person name="Kaul D."/>
            <person name="Muto C."/>
            <person name="Cheng S.J."/>
            <person name="Richter R.A."/>
            <person name="Bruno V.M."/>
            <person name="Liu G."/>
            <person name="Beyhan S."/>
            <person name="Sundermann A.J."/>
            <person name="Mounaud S."/>
            <person name="Pasculle A.W."/>
            <person name="Nierman W.C."/>
            <person name="Driscoll E."/>
            <person name="Cumbie R."/>
            <person name="Clancy C.J."/>
            <person name="Dupont C.L."/>
        </authorList>
    </citation>
    <scope>NUCLEOTIDE SEQUENCE</scope>
    <source>
        <strain evidence="1">GL11</strain>
    </source>
</reference>
<protein>
    <submittedName>
        <fullName evidence="1">Uncharacterized protein</fullName>
    </submittedName>
</protein>
<proteinExistence type="predicted"/>
<dbReference type="AlphaFoldDB" id="A0A9P6XGN1"/>
<evidence type="ECO:0000313" key="1">
    <source>
        <dbReference type="EMBL" id="KAG1313281.1"/>
    </source>
</evidence>
<gene>
    <name evidence="1" type="ORF">G6F64_002369</name>
</gene>
<accession>A0A9P6XGN1</accession>
<dbReference type="EMBL" id="JAANQT010000205">
    <property type="protein sequence ID" value="KAG1313281.1"/>
    <property type="molecule type" value="Genomic_DNA"/>
</dbReference>